<proteinExistence type="predicted"/>
<name>A0ABR8KNI4_9SPHN</name>
<gene>
    <name evidence="1" type="ORF">IB285_01100</name>
</gene>
<evidence type="ECO:0000313" key="2">
    <source>
        <dbReference type="Proteomes" id="UP000635384"/>
    </source>
</evidence>
<dbReference type="EMBL" id="JACXLC010000001">
    <property type="protein sequence ID" value="MBD2840847.1"/>
    <property type="molecule type" value="Genomic_DNA"/>
</dbReference>
<evidence type="ECO:0008006" key="3">
    <source>
        <dbReference type="Google" id="ProtNLM"/>
    </source>
</evidence>
<comment type="caution">
    <text evidence="1">The sequence shown here is derived from an EMBL/GenBank/DDBJ whole genome shotgun (WGS) entry which is preliminary data.</text>
</comment>
<keyword evidence="2" id="KW-1185">Reference proteome</keyword>
<reference evidence="1 2" key="1">
    <citation type="submission" date="2020-09" db="EMBL/GenBank/DDBJ databases">
        <authorList>
            <person name="Yoon J.-W."/>
        </authorList>
    </citation>
    <scope>NUCLEOTIDE SEQUENCE [LARGE SCALE GENOMIC DNA]</scope>
    <source>
        <strain evidence="1 2">KMU-140</strain>
    </source>
</reference>
<organism evidence="1 2">
    <name type="scientific">Erythrobacter rubeus</name>
    <dbReference type="NCBI Taxonomy" id="2760803"/>
    <lineage>
        <taxon>Bacteria</taxon>
        <taxon>Pseudomonadati</taxon>
        <taxon>Pseudomonadota</taxon>
        <taxon>Alphaproteobacteria</taxon>
        <taxon>Sphingomonadales</taxon>
        <taxon>Erythrobacteraceae</taxon>
        <taxon>Erythrobacter/Porphyrobacter group</taxon>
        <taxon>Erythrobacter</taxon>
    </lineage>
</organism>
<protein>
    <recommendedName>
        <fullName evidence="3">ABM domain-containing protein</fullName>
    </recommendedName>
</protein>
<sequence>MKSCDGMEAVWIGKPMEATTGSYVMVSHWTSRKSLEDSLGANWNEPHIPAGMEHLVENCTVDHFEMM</sequence>
<evidence type="ECO:0000313" key="1">
    <source>
        <dbReference type="EMBL" id="MBD2840847.1"/>
    </source>
</evidence>
<dbReference type="Proteomes" id="UP000635384">
    <property type="component" value="Unassembled WGS sequence"/>
</dbReference>
<accession>A0ABR8KNI4</accession>